<dbReference type="AlphaFoldDB" id="A0A2Z4LT11"/>
<protein>
    <submittedName>
        <fullName evidence="2">Uncharacterized protein</fullName>
    </submittedName>
</protein>
<dbReference type="EMBL" id="CP030104">
    <property type="protein sequence ID" value="AWX44488.1"/>
    <property type="molecule type" value="Genomic_DNA"/>
</dbReference>
<evidence type="ECO:0000313" key="3">
    <source>
        <dbReference type="Proteomes" id="UP000248536"/>
    </source>
</evidence>
<gene>
    <name evidence="2" type="ORF">HME9304_01490</name>
</gene>
<evidence type="ECO:0000256" key="1">
    <source>
        <dbReference type="SAM" id="SignalP"/>
    </source>
</evidence>
<organism evidence="2 3">
    <name type="scientific">Flagellimonas maritima</name>
    <dbReference type="NCBI Taxonomy" id="1383885"/>
    <lineage>
        <taxon>Bacteria</taxon>
        <taxon>Pseudomonadati</taxon>
        <taxon>Bacteroidota</taxon>
        <taxon>Flavobacteriia</taxon>
        <taxon>Flavobacteriales</taxon>
        <taxon>Flavobacteriaceae</taxon>
        <taxon>Flagellimonas</taxon>
    </lineage>
</organism>
<proteinExistence type="predicted"/>
<feature type="chain" id="PRO_5016399239" evidence="1">
    <location>
        <begin position="23"/>
        <end position="285"/>
    </location>
</feature>
<reference evidence="2 3" key="1">
    <citation type="submission" date="2018-06" db="EMBL/GenBank/DDBJ databases">
        <title>Spongiibacterium sp. HME9304 Genome sequencing and assembly.</title>
        <authorList>
            <person name="Kang H."/>
            <person name="Kim H."/>
            <person name="Joh K."/>
        </authorList>
    </citation>
    <scope>NUCLEOTIDE SEQUENCE [LARGE SCALE GENOMIC DNA]</scope>
    <source>
        <strain evidence="2 3">HME9304</strain>
    </source>
</reference>
<feature type="signal peptide" evidence="1">
    <location>
        <begin position="1"/>
        <end position="22"/>
    </location>
</feature>
<dbReference type="Proteomes" id="UP000248536">
    <property type="component" value="Chromosome"/>
</dbReference>
<dbReference type="Gene3D" id="2.60.120.200">
    <property type="match status" value="1"/>
</dbReference>
<dbReference type="KEGG" id="spon:HME9304_01490"/>
<evidence type="ECO:0000313" key="2">
    <source>
        <dbReference type="EMBL" id="AWX44488.1"/>
    </source>
</evidence>
<sequence>MFMKCGHYLLFAILLLCFVACDKNESAKEEPFTENFLFEDGFETQNNSLEELFASNGSRWSLIQQTNPSNATNEISIINTEFSEGQNAIRFLAYRSDDQLSKIDIEKGGLNIGTGDKVTIKADFYINSNESLENLLLIDLECCSCWDPSVGDNYGAENQCPGVRLMMSGGNDYLSIERGKISGTTLQQTNFAFPRNQWVSVQWEMTLSANENGLNRLLIDGTEVLNVSAMNMPNAQIFKDRFANEGIDFTLKEPTIYERVQIGATANPTAGNIELFVDNFSLSVD</sequence>
<keyword evidence="3" id="KW-1185">Reference proteome</keyword>
<name>A0A2Z4LT11_9FLAO</name>
<keyword evidence="1" id="KW-0732">Signal</keyword>
<accession>A0A2Z4LT11</accession>